<keyword evidence="4" id="KW-1185">Reference proteome</keyword>
<accession>A0ABX2ESN9</accession>
<dbReference type="RefSeq" id="WP_173133304.1">
    <property type="nucleotide sequence ID" value="NZ_JABRWJ010000013.1"/>
</dbReference>
<evidence type="ECO:0000259" key="2">
    <source>
        <dbReference type="Pfam" id="PF01568"/>
    </source>
</evidence>
<dbReference type="InterPro" id="IPR009010">
    <property type="entry name" value="Asp_de-COase-like_dom_sf"/>
</dbReference>
<evidence type="ECO:0000256" key="1">
    <source>
        <dbReference type="SAM" id="MobiDB-lite"/>
    </source>
</evidence>
<dbReference type="SUPFAM" id="SSF50692">
    <property type="entry name" value="ADC-like"/>
    <property type="match status" value="1"/>
</dbReference>
<feature type="region of interest" description="Disordered" evidence="1">
    <location>
        <begin position="49"/>
        <end position="73"/>
    </location>
</feature>
<organism evidence="3 4">
    <name type="scientific">Pseudaquabacterium terrae</name>
    <dbReference type="NCBI Taxonomy" id="2732868"/>
    <lineage>
        <taxon>Bacteria</taxon>
        <taxon>Pseudomonadati</taxon>
        <taxon>Pseudomonadota</taxon>
        <taxon>Betaproteobacteria</taxon>
        <taxon>Burkholderiales</taxon>
        <taxon>Sphaerotilaceae</taxon>
        <taxon>Pseudaquabacterium</taxon>
    </lineage>
</organism>
<dbReference type="Proteomes" id="UP000737171">
    <property type="component" value="Unassembled WGS sequence"/>
</dbReference>
<comment type="caution">
    <text evidence="3">The sequence shown here is derived from an EMBL/GenBank/DDBJ whole genome shotgun (WGS) entry which is preliminary data.</text>
</comment>
<protein>
    <recommendedName>
        <fullName evidence="2">Molybdopterin dinucleotide-binding domain-containing protein</fullName>
    </recommendedName>
</protein>
<reference evidence="3 4" key="1">
    <citation type="submission" date="2020-05" db="EMBL/GenBank/DDBJ databases">
        <title>Aquincola sp. isolate from soil.</title>
        <authorList>
            <person name="Han J."/>
            <person name="Kim D.-U."/>
        </authorList>
    </citation>
    <scope>NUCLEOTIDE SEQUENCE [LARGE SCALE GENOMIC DNA]</scope>
    <source>
        <strain evidence="3 4">S2</strain>
    </source>
</reference>
<dbReference type="Gene3D" id="2.40.40.20">
    <property type="match status" value="1"/>
</dbReference>
<gene>
    <name evidence="3" type="ORF">HLB44_32155</name>
</gene>
<sequence>MQNANQILRDPAAKRADPDGAMYVHPQDLADLGIADHGCVVVESRRAPPCRSRPCKRLDAPRPLHPSSRLWPVASGRDGRRVLRGPALNWLTDAAHRDPIADTPFHKVVPVRLSAAAPGAAVGTVETLP</sequence>
<dbReference type="EMBL" id="JABRWJ010000013">
    <property type="protein sequence ID" value="NRF71652.1"/>
    <property type="molecule type" value="Genomic_DNA"/>
</dbReference>
<evidence type="ECO:0000313" key="4">
    <source>
        <dbReference type="Proteomes" id="UP000737171"/>
    </source>
</evidence>
<dbReference type="InterPro" id="IPR006657">
    <property type="entry name" value="MoPterin_dinucl-bd_dom"/>
</dbReference>
<evidence type="ECO:0000313" key="3">
    <source>
        <dbReference type="EMBL" id="NRF71652.1"/>
    </source>
</evidence>
<name>A0ABX2ESN9_9BURK</name>
<proteinExistence type="predicted"/>
<dbReference type="Pfam" id="PF01568">
    <property type="entry name" value="Molydop_binding"/>
    <property type="match status" value="1"/>
</dbReference>
<feature type="domain" description="Molybdopterin dinucleotide-binding" evidence="2">
    <location>
        <begin position="9"/>
        <end position="109"/>
    </location>
</feature>